<keyword evidence="16" id="KW-0408">Iron</keyword>
<dbReference type="CDD" id="cd00608">
    <property type="entry name" value="GalT"/>
    <property type="match status" value="1"/>
</dbReference>
<organism evidence="20 21">
    <name type="scientific">Terriglobus roseus</name>
    <dbReference type="NCBI Taxonomy" id="392734"/>
    <lineage>
        <taxon>Bacteria</taxon>
        <taxon>Pseudomonadati</taxon>
        <taxon>Acidobacteriota</taxon>
        <taxon>Terriglobia</taxon>
        <taxon>Terriglobales</taxon>
        <taxon>Acidobacteriaceae</taxon>
        <taxon>Terriglobus</taxon>
    </lineage>
</organism>
<feature type="domain" description="Galactose-1-phosphate uridyl transferase C-terminal" evidence="19">
    <location>
        <begin position="182"/>
        <end position="338"/>
    </location>
</feature>
<comment type="cofactor">
    <cofactor evidence="15">
        <name>Zn(2+)</name>
        <dbReference type="ChEBI" id="CHEBI:29105"/>
    </cofactor>
    <text evidence="15">Binds 1 zinc ion per subunit.</text>
</comment>
<evidence type="ECO:0000256" key="12">
    <source>
        <dbReference type="NCBIfam" id="TIGR00209"/>
    </source>
</evidence>
<keyword evidence="11 17" id="KW-0119">Carbohydrate metabolism</keyword>
<feature type="binding site" evidence="16">
    <location>
        <position position="296"/>
    </location>
    <ligand>
        <name>Fe cation</name>
        <dbReference type="ChEBI" id="CHEBI:24875"/>
    </ligand>
</feature>
<feature type="binding site" description="in other chain" evidence="14">
    <location>
        <begin position="76"/>
        <end position="77"/>
    </location>
    <ligand>
        <name>UDP-alpha-D-glucose</name>
        <dbReference type="ChEBI" id="CHEBI:58885"/>
        <note>ligand shared between dimeric partners</note>
    </ligand>
</feature>
<feature type="binding site" evidence="15">
    <location>
        <position position="54"/>
    </location>
    <ligand>
        <name>Zn(2+)</name>
        <dbReference type="ChEBI" id="CHEBI:29105"/>
    </ligand>
</feature>
<feature type="binding site" evidence="16">
    <location>
        <position position="281"/>
    </location>
    <ligand>
        <name>Fe cation</name>
        <dbReference type="ChEBI" id="CHEBI:24875"/>
    </ligand>
</feature>
<evidence type="ECO:0000256" key="9">
    <source>
        <dbReference type="ARBA" id="ARBA00022833"/>
    </source>
</evidence>
<dbReference type="GO" id="GO:0005737">
    <property type="term" value="C:cytoplasm"/>
    <property type="evidence" value="ECO:0007669"/>
    <property type="project" value="TreeGrafter"/>
</dbReference>
<dbReference type="AlphaFoldDB" id="A0A1G7Q223"/>
<sequence>MNPLLLTTPHRRWNPLRGEWVLVSPHRTQRPWQGQTEDAAVPQSPQYDPSCYLCPGNPRAGGEQTPHYTGTYVFTNDYAALKPDAETITEDDGLLHAETERGICRVLCFSPRHDLTLATMDVPSIRGVVDVWAGQEAELAANPGIRYVQIFENRGAMMGASNPHPHGQIWATEHIPNEPATELRTQKEYFAKHGETMLHAYLQKELEKGERVVAQNDTWVVVIPFWAVWPFETLVLPRDPVASMRALSEAQRDGLADILKTLTAGYNRVFDAPFPYSMGFHPAPCDGEEHPEWQLHAHFYPPLLRSATVRKFMVGFELLGCPQRDITPESAAATLRNVMR</sequence>
<protein>
    <recommendedName>
        <fullName evidence="5 12">Galactose-1-phosphate uridylyltransferase</fullName>
        <ecNumber evidence="4 12">2.7.7.12</ecNumber>
    </recommendedName>
</protein>
<evidence type="ECO:0000256" key="14">
    <source>
        <dbReference type="PIRSR" id="PIRSR000808-2"/>
    </source>
</evidence>
<comment type="similarity">
    <text evidence="3 17">Belongs to the galactose-1-phosphate uridylyltransferase type 1 family.</text>
</comment>
<name>A0A1G7Q223_9BACT</name>
<evidence type="ECO:0000256" key="17">
    <source>
        <dbReference type="RuleBase" id="RU000506"/>
    </source>
</evidence>
<dbReference type="FunFam" id="3.30.428.10:FF:000002">
    <property type="entry name" value="Galactose-1-phosphate uridylyltransferase"/>
    <property type="match status" value="1"/>
</dbReference>
<feature type="binding site" evidence="15">
    <location>
        <position position="113"/>
    </location>
    <ligand>
        <name>Zn(2+)</name>
        <dbReference type="ChEBI" id="CHEBI:29105"/>
    </ligand>
</feature>
<feature type="binding site" evidence="14">
    <location>
        <begin position="316"/>
        <end position="317"/>
    </location>
    <ligand>
        <name>UDP-alpha-D-glucose</name>
        <dbReference type="ChEBI" id="CHEBI:58885"/>
        <note>ligand shared between dimeric partners</note>
    </ligand>
</feature>
<keyword evidence="9 15" id="KW-0862">Zinc</keyword>
<dbReference type="InterPro" id="IPR036265">
    <property type="entry name" value="HIT-like_sf"/>
</dbReference>
<evidence type="ECO:0000313" key="20">
    <source>
        <dbReference type="EMBL" id="SDF92622.1"/>
    </source>
</evidence>
<dbReference type="GO" id="GO:0033499">
    <property type="term" value="P:galactose catabolic process via UDP-galactose, Leloir pathway"/>
    <property type="evidence" value="ECO:0007669"/>
    <property type="project" value="TreeGrafter"/>
</dbReference>
<feature type="binding site" description="in other chain" evidence="14">
    <location>
        <begin position="159"/>
        <end position="161"/>
    </location>
    <ligand>
        <name>UDP-alpha-D-glucose</name>
        <dbReference type="ChEBI" id="CHEBI:58885"/>
        <note>ligand shared between dimeric partners</note>
    </ligand>
</feature>
<evidence type="ECO:0000256" key="11">
    <source>
        <dbReference type="ARBA" id="ARBA00023277"/>
    </source>
</evidence>
<feature type="binding site" description="in other chain" evidence="14">
    <location>
        <position position="60"/>
    </location>
    <ligand>
        <name>UDP-alpha-D-glucose</name>
        <dbReference type="ChEBI" id="CHEBI:58885"/>
        <note>ligand shared between dimeric partners</note>
    </ligand>
</feature>
<feature type="binding site" evidence="16">
    <location>
        <position position="182"/>
    </location>
    <ligand>
        <name>Fe cation</name>
        <dbReference type="ChEBI" id="CHEBI:24875"/>
    </ligand>
</feature>
<feature type="binding site" description="in other chain" evidence="14">
    <location>
        <position position="323"/>
    </location>
    <ligand>
        <name>UDP-alpha-D-glucose</name>
        <dbReference type="ChEBI" id="CHEBI:58885"/>
        <note>ligand shared between dimeric partners</note>
    </ligand>
</feature>
<evidence type="ECO:0000256" key="2">
    <source>
        <dbReference type="ARBA" id="ARBA00004947"/>
    </source>
</evidence>
<evidence type="ECO:0000256" key="5">
    <source>
        <dbReference type="ARBA" id="ARBA00016340"/>
    </source>
</evidence>
<dbReference type="NCBIfam" id="NF008724">
    <property type="entry name" value="PRK11720.1"/>
    <property type="match status" value="1"/>
</dbReference>
<evidence type="ECO:0000256" key="3">
    <source>
        <dbReference type="ARBA" id="ARBA00010951"/>
    </source>
</evidence>
<dbReference type="InterPro" id="IPR005850">
    <property type="entry name" value="GalP_Utransf_C"/>
</dbReference>
<evidence type="ECO:0000313" key="21">
    <source>
        <dbReference type="Proteomes" id="UP000182427"/>
    </source>
</evidence>
<dbReference type="SUPFAM" id="SSF54197">
    <property type="entry name" value="HIT-like"/>
    <property type="match status" value="2"/>
</dbReference>
<comment type="pathway">
    <text evidence="2 17">Carbohydrate metabolism; galactose metabolism.</text>
</comment>
<reference evidence="20 21" key="1">
    <citation type="submission" date="2016-10" db="EMBL/GenBank/DDBJ databases">
        <authorList>
            <person name="de Groot N.N."/>
        </authorList>
    </citation>
    <scope>NUCLEOTIDE SEQUENCE [LARGE SCALE GENOMIC DNA]</scope>
    <source>
        <strain evidence="20 21">GAS232</strain>
    </source>
</reference>
<dbReference type="EC" id="2.7.7.12" evidence="4 12"/>
<dbReference type="PANTHER" id="PTHR11943:SF1">
    <property type="entry name" value="GALACTOSE-1-PHOSPHATE URIDYLYLTRANSFERASE"/>
    <property type="match status" value="1"/>
</dbReference>
<keyword evidence="10 17" id="KW-0299">Galactose metabolism</keyword>
<feature type="binding site" evidence="15">
    <location>
        <position position="51"/>
    </location>
    <ligand>
        <name>Zn(2+)</name>
        <dbReference type="ChEBI" id="CHEBI:29105"/>
    </ligand>
</feature>
<dbReference type="Proteomes" id="UP000182427">
    <property type="component" value="Chromosome I"/>
</dbReference>
<evidence type="ECO:0000256" key="8">
    <source>
        <dbReference type="ARBA" id="ARBA00022723"/>
    </source>
</evidence>
<evidence type="ECO:0000259" key="18">
    <source>
        <dbReference type="Pfam" id="PF01087"/>
    </source>
</evidence>
<evidence type="ECO:0000256" key="10">
    <source>
        <dbReference type="ARBA" id="ARBA00023144"/>
    </source>
</evidence>
<evidence type="ECO:0000256" key="4">
    <source>
        <dbReference type="ARBA" id="ARBA00012384"/>
    </source>
</evidence>
<dbReference type="EMBL" id="LT629690">
    <property type="protein sequence ID" value="SDF92622.1"/>
    <property type="molecule type" value="Genomic_DNA"/>
</dbReference>
<dbReference type="InterPro" id="IPR001937">
    <property type="entry name" value="GalP_UDPtransf1"/>
</dbReference>
<evidence type="ECO:0000256" key="13">
    <source>
        <dbReference type="PIRSR" id="PIRSR000808-1"/>
    </source>
</evidence>
<evidence type="ECO:0000256" key="16">
    <source>
        <dbReference type="PIRSR" id="PIRSR000808-4"/>
    </source>
</evidence>
<dbReference type="GO" id="GO:0008270">
    <property type="term" value="F:zinc ion binding"/>
    <property type="evidence" value="ECO:0007669"/>
    <property type="project" value="InterPro"/>
</dbReference>
<dbReference type="Pfam" id="PF01087">
    <property type="entry name" value="GalP_UDP_transf"/>
    <property type="match status" value="1"/>
</dbReference>
<feature type="binding site" evidence="15">
    <location>
        <position position="164"/>
    </location>
    <ligand>
        <name>Zn(2+)</name>
        <dbReference type="ChEBI" id="CHEBI:29105"/>
    </ligand>
</feature>
<feature type="binding site" evidence="14">
    <location>
        <begin position="27"/>
        <end position="30"/>
    </location>
    <ligand>
        <name>UDP-alpha-D-glucose</name>
        <dbReference type="ChEBI" id="CHEBI:58885"/>
        <note>ligand shared between dimeric partners</note>
    </ligand>
</feature>
<evidence type="ECO:0000256" key="6">
    <source>
        <dbReference type="ARBA" id="ARBA00022679"/>
    </source>
</evidence>
<keyword evidence="8 15" id="KW-0479">Metal-binding</keyword>
<dbReference type="Gene3D" id="3.30.428.10">
    <property type="entry name" value="HIT-like"/>
    <property type="match status" value="2"/>
</dbReference>
<feature type="binding site" evidence="14">
    <location>
        <begin position="311"/>
        <end position="312"/>
    </location>
    <ligand>
        <name>UDP-alpha-D-glucose</name>
        <dbReference type="ChEBI" id="CHEBI:58885"/>
        <note>ligand shared between dimeric partners</note>
    </ligand>
</feature>
<feature type="binding site" description="in other chain" evidence="14">
    <location>
        <position position="168"/>
    </location>
    <ligand>
        <name>UDP-alpha-D-glucose</name>
        <dbReference type="ChEBI" id="CHEBI:58885"/>
        <note>ligand shared between dimeric partners</note>
    </ligand>
</feature>
<dbReference type="RefSeq" id="WP_083346469.1">
    <property type="nucleotide sequence ID" value="NZ_LT629690.1"/>
</dbReference>
<accession>A0A1G7Q223</accession>
<evidence type="ECO:0000256" key="7">
    <source>
        <dbReference type="ARBA" id="ARBA00022695"/>
    </source>
</evidence>
<dbReference type="GO" id="GO:0008108">
    <property type="term" value="F:UDP-glucose:hexose-1-phosphate uridylyltransferase activity"/>
    <property type="evidence" value="ECO:0007669"/>
    <property type="project" value="UniProtKB-UniRule"/>
</dbReference>
<feature type="active site" description="Tele-UMP-histidine intermediate" evidence="13">
    <location>
        <position position="166"/>
    </location>
</feature>
<dbReference type="PANTHER" id="PTHR11943">
    <property type="entry name" value="GALACTOSE-1-PHOSPHATE URIDYLYLTRANSFERASE"/>
    <property type="match status" value="1"/>
</dbReference>
<feature type="binding site" description="in other chain" evidence="14">
    <location>
        <position position="153"/>
    </location>
    <ligand>
        <name>UDP-alpha-D-glucose</name>
        <dbReference type="ChEBI" id="CHEBI:58885"/>
        <note>ligand shared between dimeric partners</note>
    </ligand>
</feature>
<dbReference type="InterPro" id="IPR019779">
    <property type="entry name" value="GalP_UDPtransf1_His-AS"/>
</dbReference>
<keyword evidence="21" id="KW-1185">Reference proteome</keyword>
<proteinExistence type="inferred from homology"/>
<gene>
    <name evidence="20" type="ORF">SAMN05444167_3718</name>
</gene>
<dbReference type="NCBIfam" id="TIGR00209">
    <property type="entry name" value="galT_1"/>
    <property type="match status" value="1"/>
</dbReference>
<dbReference type="PIRSF" id="PIRSF000808">
    <property type="entry name" value="GalT"/>
    <property type="match status" value="1"/>
</dbReference>
<evidence type="ECO:0000259" key="19">
    <source>
        <dbReference type="Pfam" id="PF02744"/>
    </source>
</evidence>
<dbReference type="OrthoDB" id="9769064at2"/>
<dbReference type="PROSITE" id="PS00117">
    <property type="entry name" value="GAL_P_UDP_TRANSF_I"/>
    <property type="match status" value="1"/>
</dbReference>
<feature type="binding site" evidence="16">
    <location>
        <position position="298"/>
    </location>
    <ligand>
        <name>Fe cation</name>
        <dbReference type="ChEBI" id="CHEBI:24875"/>
    </ligand>
</feature>
<evidence type="ECO:0000256" key="1">
    <source>
        <dbReference type="ARBA" id="ARBA00001107"/>
    </source>
</evidence>
<dbReference type="UniPathway" id="UPA00214"/>
<keyword evidence="7 17" id="KW-0548">Nucleotidyltransferase</keyword>
<dbReference type="FunFam" id="3.30.428.10:FF:000001">
    <property type="entry name" value="Galactose-1-phosphate uridylyltransferase"/>
    <property type="match status" value="1"/>
</dbReference>
<evidence type="ECO:0000256" key="15">
    <source>
        <dbReference type="PIRSR" id="PIRSR000808-3"/>
    </source>
</evidence>
<keyword evidence="6 17" id="KW-0808">Transferase</keyword>
<comment type="cofactor">
    <cofactor evidence="16">
        <name>Fe cation</name>
        <dbReference type="ChEBI" id="CHEBI:24875"/>
    </cofactor>
    <text evidence="16">Binds 1 Fe cation per subunit.</text>
</comment>
<feature type="domain" description="Galactose-1-phosphate uridyl transferase N-terminal" evidence="18">
    <location>
        <begin position="8"/>
        <end position="176"/>
    </location>
</feature>
<dbReference type="Pfam" id="PF02744">
    <property type="entry name" value="GalP_UDP_tr_C"/>
    <property type="match status" value="1"/>
</dbReference>
<dbReference type="InterPro" id="IPR005849">
    <property type="entry name" value="GalP_Utransf_N"/>
</dbReference>
<comment type="catalytic activity">
    <reaction evidence="1 17">
        <text>alpha-D-galactose 1-phosphate + UDP-alpha-D-glucose = alpha-D-glucose 1-phosphate + UDP-alpha-D-galactose</text>
        <dbReference type="Rhea" id="RHEA:13989"/>
        <dbReference type="ChEBI" id="CHEBI:58336"/>
        <dbReference type="ChEBI" id="CHEBI:58601"/>
        <dbReference type="ChEBI" id="CHEBI:58885"/>
        <dbReference type="ChEBI" id="CHEBI:66914"/>
        <dbReference type="EC" id="2.7.7.12"/>
    </reaction>
</comment>